<dbReference type="SUPFAM" id="SSF109604">
    <property type="entry name" value="HD-domain/PDEase-like"/>
    <property type="match status" value="1"/>
</dbReference>
<dbReference type="Gene3D" id="1.10.3210.10">
    <property type="entry name" value="Hypothetical protein af1432"/>
    <property type="match status" value="1"/>
</dbReference>
<name>A0AAV9N4P0_9EURO</name>
<organism evidence="2 3">
    <name type="scientific">Exophiala bonariae</name>
    <dbReference type="NCBI Taxonomy" id="1690606"/>
    <lineage>
        <taxon>Eukaryota</taxon>
        <taxon>Fungi</taxon>
        <taxon>Dikarya</taxon>
        <taxon>Ascomycota</taxon>
        <taxon>Pezizomycotina</taxon>
        <taxon>Eurotiomycetes</taxon>
        <taxon>Chaetothyriomycetidae</taxon>
        <taxon>Chaetothyriales</taxon>
        <taxon>Herpotrichiellaceae</taxon>
        <taxon>Exophiala</taxon>
    </lineage>
</organism>
<keyword evidence="3" id="KW-1185">Reference proteome</keyword>
<gene>
    <name evidence="2" type="ORF">LTR84_006434</name>
</gene>
<evidence type="ECO:0000313" key="2">
    <source>
        <dbReference type="EMBL" id="KAK5047769.1"/>
    </source>
</evidence>
<dbReference type="GeneID" id="89974606"/>
<comment type="caution">
    <text evidence="2">The sequence shown here is derived from an EMBL/GenBank/DDBJ whole genome shotgun (WGS) entry which is preliminary data.</text>
</comment>
<reference evidence="2 3" key="1">
    <citation type="submission" date="2023-08" db="EMBL/GenBank/DDBJ databases">
        <title>Black Yeasts Isolated from many extreme environments.</title>
        <authorList>
            <person name="Coleine C."/>
            <person name="Stajich J.E."/>
            <person name="Selbmann L."/>
        </authorList>
    </citation>
    <scope>NUCLEOTIDE SEQUENCE [LARGE SCALE GENOMIC DNA]</scope>
    <source>
        <strain evidence="2 3">CCFEE 5792</strain>
    </source>
</reference>
<dbReference type="CDD" id="cd00077">
    <property type="entry name" value="HDc"/>
    <property type="match status" value="1"/>
</dbReference>
<dbReference type="RefSeq" id="XP_064703296.1">
    <property type="nucleotide sequence ID" value="XM_064849995.1"/>
</dbReference>
<dbReference type="Proteomes" id="UP001358417">
    <property type="component" value="Unassembled WGS sequence"/>
</dbReference>
<sequence length="250" mass="27909">MSDSPFPEFPVSNITIPWNPLVKKAYDYTKEHTSLPTLNHCLRSTAFALIIVRKFPPLVAATPDLDLEAVVLSVLMHDLGWATTKSLLSTDKRFEVDGANLARSLIQSSVSDGWDKHRLQLVWDTIALHATPSIAHHKEPEVFLGQLGIMGDFFGPNIPIPGGLITVDEYKEVVRAFPRAGFKEDMISVMCGLCRDKKETTFDNYVCDFGLNEGYDGKGTGKEEYRAAFEKSKVRDMMFAGLAACEEYEK</sequence>
<dbReference type="AlphaFoldDB" id="A0AAV9N4P0"/>
<feature type="domain" description="HD" evidence="1">
    <location>
        <begin position="37"/>
        <end position="132"/>
    </location>
</feature>
<dbReference type="PANTHER" id="PTHR35569:SF1">
    <property type="entry name" value="CYANAMIDE HYDRATASE DDI2-RELATED"/>
    <property type="match status" value="1"/>
</dbReference>
<dbReference type="EMBL" id="JAVRRD010000024">
    <property type="protein sequence ID" value="KAK5047769.1"/>
    <property type="molecule type" value="Genomic_DNA"/>
</dbReference>
<dbReference type="PANTHER" id="PTHR35569">
    <property type="entry name" value="CYANAMIDE HYDRATASE DDI2-RELATED"/>
    <property type="match status" value="1"/>
</dbReference>
<proteinExistence type="predicted"/>
<dbReference type="InterPro" id="IPR003607">
    <property type="entry name" value="HD/PDEase_dom"/>
</dbReference>
<dbReference type="InterPro" id="IPR006674">
    <property type="entry name" value="HD_domain"/>
</dbReference>
<protein>
    <recommendedName>
        <fullName evidence="1">HD domain-containing protein</fullName>
    </recommendedName>
</protein>
<accession>A0AAV9N4P0</accession>
<evidence type="ECO:0000259" key="1">
    <source>
        <dbReference type="Pfam" id="PF01966"/>
    </source>
</evidence>
<evidence type="ECO:0000313" key="3">
    <source>
        <dbReference type="Proteomes" id="UP001358417"/>
    </source>
</evidence>
<dbReference type="Pfam" id="PF01966">
    <property type="entry name" value="HD"/>
    <property type="match status" value="1"/>
</dbReference>